<protein>
    <submittedName>
        <fullName evidence="1">Uncharacterized protein</fullName>
    </submittedName>
</protein>
<dbReference type="PANTHER" id="PTHR37540">
    <property type="entry name" value="TRANSCRIPTION FACTOR (ACR-2), PUTATIVE-RELATED-RELATED"/>
    <property type="match status" value="1"/>
</dbReference>
<dbReference type="PANTHER" id="PTHR37540:SF5">
    <property type="entry name" value="TRANSCRIPTION FACTOR DOMAIN-CONTAINING PROTEIN"/>
    <property type="match status" value="1"/>
</dbReference>
<dbReference type="AlphaFoldDB" id="A0AAN6DQK6"/>
<dbReference type="EMBL" id="MU404360">
    <property type="protein sequence ID" value="KAI1609514.1"/>
    <property type="molecule type" value="Genomic_DNA"/>
</dbReference>
<dbReference type="Proteomes" id="UP001203852">
    <property type="component" value="Unassembled WGS sequence"/>
</dbReference>
<evidence type="ECO:0000313" key="2">
    <source>
        <dbReference type="Proteomes" id="UP001203852"/>
    </source>
</evidence>
<reference evidence="1" key="1">
    <citation type="journal article" date="2022" name="bioRxiv">
        <title>Deciphering the potential niche of two novel black yeast fungi from a biological soil crust based on their genomes, phenotypes, and melanin regulation.</title>
        <authorList>
            <consortium name="DOE Joint Genome Institute"/>
            <person name="Carr E.C."/>
            <person name="Barton Q."/>
            <person name="Grambo S."/>
            <person name="Sullivan M."/>
            <person name="Renfro C.M."/>
            <person name="Kuo A."/>
            <person name="Pangilinan J."/>
            <person name="Lipzen A."/>
            <person name="Keymanesh K."/>
            <person name="Savage E."/>
            <person name="Barry K."/>
            <person name="Grigoriev I.V."/>
            <person name="Riekhof W.R."/>
            <person name="Harris S.S."/>
        </authorList>
    </citation>
    <scope>NUCLEOTIDE SEQUENCE</scope>
    <source>
        <strain evidence="1">JF 03-4F</strain>
    </source>
</reference>
<sequence>MRCAMDKPYLLQAIIYAGSSYRFFLGPRDSSINLVRIESYHETLKHVREAVEHLNGQPTDDLLLAVALLTMHGPPSYHLDPAKTDKEHYRDNDFYFTKPWEPSHFSALISLTKMKGGPRYIAIPSVAAMVFIIDTVECFSTLRKPNFPIFVSPTFIFKSLRRSQSITRSPPGFQFLRNKAHGRTLLKIMEKTNDVIENYDMFLQDPGCGVDLWNVIAARRVAQYQALSTETNSDPLYTICRLGVLVHLIESLELLPAILPYHENASRQLMLAIDECDKLGYWHTQPDLMLWATVLGGLTSRERSLQWWFAEQLGGSAVPATKASWEGVQEISKRFIPFVHGHGEGCRRFWKQACDWLSGRPDAPTRAHLSTELEGTRSMPEHATHQ</sequence>
<name>A0AAN6DQK6_9EURO</name>
<proteinExistence type="predicted"/>
<organism evidence="1 2">
    <name type="scientific">Exophiala viscosa</name>
    <dbReference type="NCBI Taxonomy" id="2486360"/>
    <lineage>
        <taxon>Eukaryota</taxon>
        <taxon>Fungi</taxon>
        <taxon>Dikarya</taxon>
        <taxon>Ascomycota</taxon>
        <taxon>Pezizomycotina</taxon>
        <taxon>Eurotiomycetes</taxon>
        <taxon>Chaetothyriomycetidae</taxon>
        <taxon>Chaetothyriales</taxon>
        <taxon>Herpotrichiellaceae</taxon>
        <taxon>Exophiala</taxon>
    </lineage>
</organism>
<comment type="caution">
    <text evidence="1">The sequence shown here is derived from an EMBL/GenBank/DDBJ whole genome shotgun (WGS) entry which is preliminary data.</text>
</comment>
<gene>
    <name evidence="1" type="ORF">EDD36DRAFT_468439</name>
</gene>
<evidence type="ECO:0000313" key="1">
    <source>
        <dbReference type="EMBL" id="KAI1609514.1"/>
    </source>
</evidence>
<accession>A0AAN6DQK6</accession>
<keyword evidence="2" id="KW-1185">Reference proteome</keyword>